<evidence type="ECO:0000256" key="1">
    <source>
        <dbReference type="ARBA" id="ARBA00022737"/>
    </source>
</evidence>
<keyword evidence="6" id="KW-1185">Reference proteome</keyword>
<dbReference type="PROSITE" id="PS50853">
    <property type="entry name" value="FN3"/>
    <property type="match status" value="3"/>
</dbReference>
<dbReference type="CDD" id="cd05748">
    <property type="entry name" value="Ig_Titin_like"/>
    <property type="match status" value="1"/>
</dbReference>
<dbReference type="FunFam" id="2.60.40.10:FF:000031">
    <property type="entry name" value="Myosin-binding protein C, slow type"/>
    <property type="match status" value="1"/>
</dbReference>
<dbReference type="InterPro" id="IPR003598">
    <property type="entry name" value="Ig_sub2"/>
</dbReference>
<dbReference type="CDD" id="cd00063">
    <property type="entry name" value="FN3"/>
    <property type="match status" value="3"/>
</dbReference>
<dbReference type="GO" id="GO:0031430">
    <property type="term" value="C:M band"/>
    <property type="evidence" value="ECO:0007669"/>
    <property type="project" value="TreeGrafter"/>
</dbReference>
<dbReference type="GO" id="GO:0008307">
    <property type="term" value="F:structural constituent of muscle"/>
    <property type="evidence" value="ECO:0007669"/>
    <property type="project" value="TreeGrafter"/>
</dbReference>
<evidence type="ECO:0000259" key="4">
    <source>
        <dbReference type="PROSITE" id="PS50853"/>
    </source>
</evidence>
<dbReference type="InterPro" id="IPR007110">
    <property type="entry name" value="Ig-like_dom"/>
</dbReference>
<keyword evidence="2" id="KW-0393">Immunoglobulin domain</keyword>
<dbReference type="FunFam" id="2.60.40.10:FF:000011">
    <property type="entry name" value="Titin b"/>
    <property type="match status" value="1"/>
</dbReference>
<sequence length="519" mass="56568">MKANFTNVIENQFAVTGLTGGQSYEFRVTAKNGAGVWSTPSESVTIIAQDVIEGPTAFIDPKFKSATGVQAGETFVIEADYFGKPLPDFGAGLPAETAEAVKVSEAPLPPGKITLIDVTCNSAGLSWEKPDHDGGSKITCYIVEMQAEGDDTWTICSESKALEVTVTGLTKGKEYFFRVSAVNEKGRSEPKSLLTPVIVKDTSAEPIICLLSNTFSVKAGNDLKIEVPFKGVPPPTVAWKKDGNMLKETSRVNVQTSDTSSQIIIKDATRVDVGVYEVTLTNSVGNTSAEIFVNVFERPGPPSDLSVDEVSADFVSVSLSWNKPEYDGGAKITGYIVERKELPDSCWLKCNFTNLLDTSLEVTGLTEGEQYDFRVIAKNSAELFSAPSETTGPVTVQHDVEPPKIILEDKFRQVLIVKAGDLLKMEADISGRPNPTVFWLKNSRNIGTKGRIEITATKTHTSLLIRESVRKDSGQYTLTLQNTGGTTSKYAWTIYGKEILQEQRENKLINLNKPNNKNK</sequence>
<dbReference type="InterPro" id="IPR036179">
    <property type="entry name" value="Ig-like_dom_sf"/>
</dbReference>
<evidence type="ECO:0000259" key="3">
    <source>
        <dbReference type="PROSITE" id="PS50835"/>
    </source>
</evidence>
<dbReference type="InterPro" id="IPR013783">
    <property type="entry name" value="Ig-like_fold"/>
</dbReference>
<protein>
    <recommendedName>
        <fullName evidence="7">Titin</fullName>
    </recommendedName>
</protein>
<dbReference type="SUPFAM" id="SSF49265">
    <property type="entry name" value="Fibronectin type III"/>
    <property type="match status" value="2"/>
</dbReference>
<feature type="domain" description="Fibronectin type-III" evidence="4">
    <location>
        <begin position="109"/>
        <end position="202"/>
    </location>
</feature>
<dbReference type="Proteomes" id="UP000261360">
    <property type="component" value="Unplaced"/>
</dbReference>
<dbReference type="SUPFAM" id="SSF48726">
    <property type="entry name" value="Immunoglobulin"/>
    <property type="match status" value="2"/>
</dbReference>
<proteinExistence type="predicted"/>
<dbReference type="FunFam" id="2.60.40.10:FF:000112">
    <property type="entry name" value="Titin a"/>
    <property type="match status" value="1"/>
</dbReference>
<keyword evidence="1" id="KW-0677">Repeat</keyword>
<organism evidence="5 6">
    <name type="scientific">Seriola lalandi dorsalis</name>
    <dbReference type="NCBI Taxonomy" id="1841481"/>
    <lineage>
        <taxon>Eukaryota</taxon>
        <taxon>Metazoa</taxon>
        <taxon>Chordata</taxon>
        <taxon>Craniata</taxon>
        <taxon>Vertebrata</taxon>
        <taxon>Euteleostomi</taxon>
        <taxon>Actinopterygii</taxon>
        <taxon>Neopterygii</taxon>
        <taxon>Teleostei</taxon>
        <taxon>Neoteleostei</taxon>
        <taxon>Acanthomorphata</taxon>
        <taxon>Carangaria</taxon>
        <taxon>Carangiformes</taxon>
        <taxon>Carangidae</taxon>
        <taxon>Seriola</taxon>
    </lineage>
</organism>
<dbReference type="PRINTS" id="PR00014">
    <property type="entry name" value="FNTYPEIII"/>
</dbReference>
<accession>A0A3B4YIK0</accession>
<dbReference type="InterPro" id="IPR003599">
    <property type="entry name" value="Ig_sub"/>
</dbReference>
<dbReference type="Gene3D" id="2.60.40.10">
    <property type="entry name" value="Immunoglobulins"/>
    <property type="match status" value="5"/>
</dbReference>
<dbReference type="Pfam" id="PF07679">
    <property type="entry name" value="I-set"/>
    <property type="match status" value="2"/>
</dbReference>
<evidence type="ECO:0008006" key="7">
    <source>
        <dbReference type="Google" id="ProtNLM"/>
    </source>
</evidence>
<feature type="domain" description="Fibronectin type-III" evidence="4">
    <location>
        <begin position="301"/>
        <end position="399"/>
    </location>
</feature>
<dbReference type="InterPro" id="IPR013098">
    <property type="entry name" value="Ig_I-set"/>
</dbReference>
<feature type="domain" description="Ig-like" evidence="3">
    <location>
        <begin position="403"/>
        <end position="495"/>
    </location>
</feature>
<dbReference type="SMART" id="SM00060">
    <property type="entry name" value="FN3"/>
    <property type="match status" value="2"/>
</dbReference>
<reference evidence="5" key="2">
    <citation type="submission" date="2025-09" db="UniProtKB">
        <authorList>
            <consortium name="Ensembl"/>
        </authorList>
    </citation>
    <scope>IDENTIFICATION</scope>
</reference>
<evidence type="ECO:0000313" key="6">
    <source>
        <dbReference type="Proteomes" id="UP000261360"/>
    </source>
</evidence>
<evidence type="ECO:0000313" key="5">
    <source>
        <dbReference type="Ensembl" id="ENSSLDP00000028051.1"/>
    </source>
</evidence>
<dbReference type="Ensembl" id="ENSSLDT00000028892.1">
    <property type="protein sequence ID" value="ENSSLDP00000028051.1"/>
    <property type="gene ID" value="ENSSLDG00000021729.1"/>
</dbReference>
<dbReference type="FunFam" id="2.60.40.10:FF:000002">
    <property type="entry name" value="Titin a"/>
    <property type="match status" value="1"/>
</dbReference>
<dbReference type="GO" id="GO:0045214">
    <property type="term" value="P:sarcomere organization"/>
    <property type="evidence" value="ECO:0007669"/>
    <property type="project" value="TreeGrafter"/>
</dbReference>
<dbReference type="PANTHER" id="PTHR14340:SF13">
    <property type="entry name" value="TITIN"/>
    <property type="match status" value="1"/>
</dbReference>
<dbReference type="STRING" id="1841481.ENSSLDP00000028051"/>
<evidence type="ECO:0000256" key="2">
    <source>
        <dbReference type="ARBA" id="ARBA00023319"/>
    </source>
</evidence>
<dbReference type="GeneTree" id="ENSGT01150000286978"/>
<reference evidence="5" key="1">
    <citation type="submission" date="2025-08" db="UniProtKB">
        <authorList>
            <consortium name="Ensembl"/>
        </authorList>
    </citation>
    <scope>IDENTIFICATION</scope>
</reference>
<feature type="domain" description="Fibronectin type-III" evidence="4">
    <location>
        <begin position="1"/>
        <end position="51"/>
    </location>
</feature>
<dbReference type="InterPro" id="IPR036116">
    <property type="entry name" value="FN3_sf"/>
</dbReference>
<dbReference type="SMART" id="SM00409">
    <property type="entry name" value="IG"/>
    <property type="match status" value="2"/>
</dbReference>
<dbReference type="SMART" id="SM00408">
    <property type="entry name" value="IGc2"/>
    <property type="match status" value="2"/>
</dbReference>
<dbReference type="InterPro" id="IPR003961">
    <property type="entry name" value="FN3_dom"/>
</dbReference>
<dbReference type="Pfam" id="PF00041">
    <property type="entry name" value="fn3"/>
    <property type="match status" value="2"/>
</dbReference>
<name>A0A3B4YIK0_SERLL</name>
<dbReference type="GO" id="GO:0048738">
    <property type="term" value="P:cardiac muscle tissue development"/>
    <property type="evidence" value="ECO:0007669"/>
    <property type="project" value="TreeGrafter"/>
</dbReference>
<dbReference type="PROSITE" id="PS50835">
    <property type="entry name" value="IG_LIKE"/>
    <property type="match status" value="2"/>
</dbReference>
<feature type="domain" description="Ig-like" evidence="3">
    <location>
        <begin position="190"/>
        <end position="294"/>
    </location>
</feature>
<dbReference type="AlphaFoldDB" id="A0A3B4YIK0"/>
<dbReference type="PANTHER" id="PTHR14340">
    <property type="entry name" value="MICROFIBRIL-ASSOCIATED GLYCOPROTEIN 3"/>
    <property type="match status" value="1"/>
</dbReference>